<dbReference type="Gene3D" id="1.10.110.10">
    <property type="entry name" value="Plant lipid-transfer and hydrophobic proteins"/>
    <property type="match status" value="1"/>
</dbReference>
<evidence type="ECO:0000256" key="6">
    <source>
        <dbReference type="ARBA" id="ARBA00023157"/>
    </source>
</evidence>
<accession>A0A1J7GVQ7</accession>
<keyword evidence="8" id="KW-0449">Lipoprotein</keyword>
<evidence type="ECO:0000256" key="7">
    <source>
        <dbReference type="ARBA" id="ARBA00023180"/>
    </source>
</evidence>
<organism evidence="11 12">
    <name type="scientific">Lupinus angustifolius</name>
    <name type="common">Narrow-leaved blue lupine</name>
    <dbReference type="NCBI Taxonomy" id="3871"/>
    <lineage>
        <taxon>Eukaryota</taxon>
        <taxon>Viridiplantae</taxon>
        <taxon>Streptophyta</taxon>
        <taxon>Embryophyta</taxon>
        <taxon>Tracheophyta</taxon>
        <taxon>Spermatophyta</taxon>
        <taxon>Magnoliopsida</taxon>
        <taxon>eudicotyledons</taxon>
        <taxon>Gunneridae</taxon>
        <taxon>Pentapetalae</taxon>
        <taxon>rosids</taxon>
        <taxon>fabids</taxon>
        <taxon>Fabales</taxon>
        <taxon>Fabaceae</taxon>
        <taxon>Papilionoideae</taxon>
        <taxon>50 kb inversion clade</taxon>
        <taxon>genistoids sensu lato</taxon>
        <taxon>core genistoids</taxon>
        <taxon>Genisteae</taxon>
        <taxon>Lupinus</taxon>
    </lineage>
</organism>
<protein>
    <recommendedName>
        <fullName evidence="10">Bifunctional inhibitor/plant lipid transfer protein/seed storage helical domain-containing protein</fullName>
    </recommendedName>
</protein>
<evidence type="ECO:0000259" key="10">
    <source>
        <dbReference type="SMART" id="SM00499"/>
    </source>
</evidence>
<dbReference type="GO" id="GO:0005886">
    <property type="term" value="C:plasma membrane"/>
    <property type="evidence" value="ECO:0007669"/>
    <property type="project" value="UniProtKB-SubCell"/>
</dbReference>
<dbReference type="SMART" id="SM00499">
    <property type="entry name" value="AAI"/>
    <property type="match status" value="1"/>
</dbReference>
<dbReference type="InterPro" id="IPR016140">
    <property type="entry name" value="Bifunc_inhib/LTP/seed_store"/>
</dbReference>
<keyword evidence="7" id="KW-0325">Glycoprotein</keyword>
<keyword evidence="4" id="KW-0472">Membrane</keyword>
<dbReference type="PANTHER" id="PTHR33044">
    <property type="entry name" value="BIFUNCTIONAL INHIBITOR/LIPID-TRANSFER PROTEIN/SEED STORAGE 2S ALBUMIN SUPERFAMILY PROTEIN-RELATED"/>
    <property type="match status" value="1"/>
</dbReference>
<evidence type="ECO:0000313" key="12">
    <source>
        <dbReference type="Proteomes" id="UP000188354"/>
    </source>
</evidence>
<dbReference type="EMBL" id="CM007369">
    <property type="protein sequence ID" value="OIW04468.1"/>
    <property type="molecule type" value="Genomic_DNA"/>
</dbReference>
<evidence type="ECO:0000256" key="9">
    <source>
        <dbReference type="SAM" id="SignalP"/>
    </source>
</evidence>
<feature type="domain" description="Bifunctional inhibitor/plant lipid transfer protein/seed storage helical" evidence="10">
    <location>
        <begin position="46"/>
        <end position="119"/>
    </location>
</feature>
<keyword evidence="4" id="KW-0336">GPI-anchor</keyword>
<dbReference type="CDD" id="cd00010">
    <property type="entry name" value="AAI_LTSS"/>
    <property type="match status" value="1"/>
</dbReference>
<sequence length="122" mass="13356">MTKFFTIFACLLLTSSISHATFSSYWLSSNDDNYMFVPAPAPTPHCDSTIDNVMDCFSFVTSDDDSQPDKYCCSAIETAATTNIGCLCAIIESDQLIEFRAKAMTIPSGCGMKSPFGQCDRK</sequence>
<proteinExistence type="inferred from homology"/>
<evidence type="ECO:0000256" key="1">
    <source>
        <dbReference type="ARBA" id="ARBA00004609"/>
    </source>
</evidence>
<dbReference type="InterPro" id="IPR036312">
    <property type="entry name" value="Bifun_inhib/LTP/seed_sf"/>
</dbReference>
<evidence type="ECO:0000256" key="4">
    <source>
        <dbReference type="ARBA" id="ARBA00022622"/>
    </source>
</evidence>
<feature type="signal peptide" evidence="9">
    <location>
        <begin position="1"/>
        <end position="20"/>
    </location>
</feature>
<evidence type="ECO:0000256" key="2">
    <source>
        <dbReference type="ARBA" id="ARBA00009748"/>
    </source>
</evidence>
<evidence type="ECO:0000256" key="8">
    <source>
        <dbReference type="ARBA" id="ARBA00023288"/>
    </source>
</evidence>
<keyword evidence="5 9" id="KW-0732">Signal</keyword>
<reference evidence="11 12" key="1">
    <citation type="journal article" date="2017" name="Plant Biotechnol. J.">
        <title>A comprehensive draft genome sequence for lupin (Lupinus angustifolius), an emerging health food: insights into plant-microbe interactions and legume evolution.</title>
        <authorList>
            <person name="Hane J.K."/>
            <person name="Ming Y."/>
            <person name="Kamphuis L.G."/>
            <person name="Nelson M.N."/>
            <person name="Garg G."/>
            <person name="Atkins C.A."/>
            <person name="Bayer P.E."/>
            <person name="Bravo A."/>
            <person name="Bringans S."/>
            <person name="Cannon S."/>
            <person name="Edwards D."/>
            <person name="Foley R."/>
            <person name="Gao L.L."/>
            <person name="Harrison M.J."/>
            <person name="Huang W."/>
            <person name="Hurgobin B."/>
            <person name="Li S."/>
            <person name="Liu C.W."/>
            <person name="McGrath A."/>
            <person name="Morahan G."/>
            <person name="Murray J."/>
            <person name="Weller J."/>
            <person name="Jian J."/>
            <person name="Singh K.B."/>
        </authorList>
    </citation>
    <scope>NUCLEOTIDE SEQUENCE [LARGE SCALE GENOMIC DNA]</scope>
    <source>
        <strain evidence="12">cv. Tanjil</strain>
        <tissue evidence="11">Whole plant</tissue>
    </source>
</reference>
<dbReference type="SUPFAM" id="SSF47699">
    <property type="entry name" value="Bifunctional inhibitor/lipid-transfer protein/seed storage 2S albumin"/>
    <property type="match status" value="1"/>
</dbReference>
<dbReference type="AlphaFoldDB" id="A0A1J7GVQ7"/>
<keyword evidence="6" id="KW-1015">Disulfide bond</keyword>
<evidence type="ECO:0000256" key="5">
    <source>
        <dbReference type="ARBA" id="ARBA00022729"/>
    </source>
</evidence>
<keyword evidence="3" id="KW-1003">Cell membrane</keyword>
<comment type="subcellular location">
    <subcellularLocation>
        <location evidence="1">Cell membrane</location>
        <topology evidence="1">Lipid-anchor</topology>
        <topology evidence="1">GPI-anchor</topology>
    </subcellularLocation>
</comment>
<feature type="chain" id="PRO_5012972911" description="Bifunctional inhibitor/plant lipid transfer protein/seed storage helical domain-containing protein" evidence="9">
    <location>
        <begin position="21"/>
        <end position="122"/>
    </location>
</feature>
<evidence type="ECO:0000313" key="11">
    <source>
        <dbReference type="EMBL" id="OIW04468.1"/>
    </source>
</evidence>
<name>A0A1J7GVQ7_LUPAN</name>
<evidence type="ECO:0000256" key="3">
    <source>
        <dbReference type="ARBA" id="ARBA00022475"/>
    </source>
</evidence>
<keyword evidence="12" id="KW-1185">Reference proteome</keyword>
<dbReference type="Proteomes" id="UP000188354">
    <property type="component" value="Chromosome LG09"/>
</dbReference>
<dbReference type="InterPro" id="IPR043325">
    <property type="entry name" value="LTSS"/>
</dbReference>
<dbReference type="GO" id="GO:0098552">
    <property type="term" value="C:side of membrane"/>
    <property type="evidence" value="ECO:0007669"/>
    <property type="project" value="UniProtKB-KW"/>
</dbReference>
<comment type="similarity">
    <text evidence="2">Belongs to the plant LTP family.</text>
</comment>
<dbReference type="Pfam" id="PF14368">
    <property type="entry name" value="LTP_2"/>
    <property type="match status" value="1"/>
</dbReference>
<dbReference type="Gramene" id="OIW04468">
    <property type="protein sequence ID" value="OIW04468"/>
    <property type="gene ID" value="TanjilG_01641"/>
</dbReference>
<gene>
    <name evidence="11" type="ORF">TanjilG_01641</name>
</gene>